<organism evidence="2 3">
    <name type="scientific">Desulfoprunum benzoelyticum</name>
    <dbReference type="NCBI Taxonomy" id="1506996"/>
    <lineage>
        <taxon>Bacteria</taxon>
        <taxon>Pseudomonadati</taxon>
        <taxon>Thermodesulfobacteriota</taxon>
        <taxon>Desulfobulbia</taxon>
        <taxon>Desulfobulbales</taxon>
        <taxon>Desulfobulbaceae</taxon>
        <taxon>Desulfoprunum</taxon>
    </lineage>
</organism>
<reference evidence="2 3" key="1">
    <citation type="submission" date="2020-08" db="EMBL/GenBank/DDBJ databases">
        <title>Genomic Encyclopedia of Type Strains, Phase IV (KMG-IV): sequencing the most valuable type-strain genomes for metagenomic binning, comparative biology and taxonomic classification.</title>
        <authorList>
            <person name="Goeker M."/>
        </authorList>
    </citation>
    <scope>NUCLEOTIDE SEQUENCE [LARGE SCALE GENOMIC DNA]</scope>
    <source>
        <strain evidence="2 3">DSM 28570</strain>
    </source>
</reference>
<dbReference type="SUPFAM" id="SSF51556">
    <property type="entry name" value="Metallo-dependent hydrolases"/>
    <property type="match status" value="1"/>
</dbReference>
<keyword evidence="3" id="KW-1185">Reference proteome</keyword>
<dbReference type="RefSeq" id="WP_183351238.1">
    <property type="nucleotide sequence ID" value="NZ_JACHEO010000012.1"/>
</dbReference>
<dbReference type="InterPro" id="IPR011059">
    <property type="entry name" value="Metal-dep_hydrolase_composite"/>
</dbReference>
<keyword evidence="2" id="KW-0378">Hydrolase</keyword>
<dbReference type="PANTHER" id="PTHR43135:SF3">
    <property type="entry name" value="ALPHA-D-RIBOSE 1-METHYLPHOSPHONATE 5-TRIPHOSPHATE DIPHOSPHATASE"/>
    <property type="match status" value="1"/>
</dbReference>
<dbReference type="SUPFAM" id="SSF51338">
    <property type="entry name" value="Composite domain of metallo-dependent hydrolases"/>
    <property type="match status" value="1"/>
</dbReference>
<dbReference type="InterPro" id="IPR006680">
    <property type="entry name" value="Amidohydro-rel"/>
</dbReference>
<dbReference type="InterPro" id="IPR051781">
    <property type="entry name" value="Metallo-dep_Hydrolase"/>
</dbReference>
<dbReference type="InterPro" id="IPR032466">
    <property type="entry name" value="Metal_Hydrolase"/>
</dbReference>
<evidence type="ECO:0000313" key="2">
    <source>
        <dbReference type="EMBL" id="MBB5348468.1"/>
    </source>
</evidence>
<dbReference type="Gene3D" id="2.30.40.10">
    <property type="entry name" value="Urease, subunit C, domain 1"/>
    <property type="match status" value="1"/>
</dbReference>
<dbReference type="PANTHER" id="PTHR43135">
    <property type="entry name" value="ALPHA-D-RIBOSE 1-METHYLPHOSPHONATE 5-TRIPHOSPHATE DIPHOSPHATASE"/>
    <property type="match status" value="1"/>
</dbReference>
<proteinExistence type="predicted"/>
<dbReference type="AlphaFoldDB" id="A0A840V0S8"/>
<dbReference type="Pfam" id="PF01979">
    <property type="entry name" value="Amidohydro_1"/>
    <property type="match status" value="1"/>
</dbReference>
<protein>
    <submittedName>
        <fullName evidence="2">Imidazolonepropionase-like amidohydrolase</fullName>
    </submittedName>
</protein>
<name>A0A840V0S8_9BACT</name>
<sequence>MNDARAVRAGWLIDGGGGPLQRNVLLRMKNGIVTGITPYESNSEIDSLSITDLSHAVLCPPFIDCHVHLALSGTTDLQLRRRLAESSHSDIRPLIRRHIDDLFAHGVLAVRDADDRPGFLQRYGKEPVTAGVPPVVILAAGQAEYGGGTVIVDANGREPVRTAIAAGCQAIVHGCRMGRDNLERMAERGVVLVPTLQAMKVAAEQAADAAEKKLAANALKAQLEQVALARQLGVTVALGTDSGSPGVLHGEAVVEEMKLLIQAGFSLGGAISCATVNGAALLGLVRGRIAVGRQADFLVARGTPAQLPRKFSYLEGIWLAGRPSPNYRKNPQRSER</sequence>
<dbReference type="Gene3D" id="3.20.20.140">
    <property type="entry name" value="Metal-dependent hydrolases"/>
    <property type="match status" value="1"/>
</dbReference>
<feature type="domain" description="Amidohydrolase-related" evidence="1">
    <location>
        <begin position="184"/>
        <end position="302"/>
    </location>
</feature>
<dbReference type="GO" id="GO:0016810">
    <property type="term" value="F:hydrolase activity, acting on carbon-nitrogen (but not peptide) bonds"/>
    <property type="evidence" value="ECO:0007669"/>
    <property type="project" value="InterPro"/>
</dbReference>
<comment type="caution">
    <text evidence="2">The sequence shown here is derived from an EMBL/GenBank/DDBJ whole genome shotgun (WGS) entry which is preliminary data.</text>
</comment>
<accession>A0A840V0S8</accession>
<evidence type="ECO:0000313" key="3">
    <source>
        <dbReference type="Proteomes" id="UP000539642"/>
    </source>
</evidence>
<evidence type="ECO:0000259" key="1">
    <source>
        <dbReference type="Pfam" id="PF01979"/>
    </source>
</evidence>
<dbReference type="EMBL" id="JACHEO010000012">
    <property type="protein sequence ID" value="MBB5348468.1"/>
    <property type="molecule type" value="Genomic_DNA"/>
</dbReference>
<gene>
    <name evidence="2" type="ORF">HNQ81_002204</name>
</gene>
<dbReference type="Proteomes" id="UP000539642">
    <property type="component" value="Unassembled WGS sequence"/>
</dbReference>